<evidence type="ECO:0000313" key="1">
    <source>
        <dbReference type="EMBL" id="MQX15730.1"/>
    </source>
</evidence>
<gene>
    <name evidence="1" type="ORF">GHK62_13435</name>
</gene>
<keyword evidence="2" id="KW-1185">Reference proteome</keyword>
<comment type="caution">
    <text evidence="1">The sequence shown here is derived from an EMBL/GenBank/DDBJ whole genome shotgun (WGS) entry which is preliminary data.</text>
</comment>
<dbReference type="OrthoDB" id="8374003at2"/>
<dbReference type="RefSeq" id="WP_153439686.1">
    <property type="nucleotide sequence ID" value="NZ_JACIGA010000002.1"/>
</dbReference>
<dbReference type="AlphaFoldDB" id="A0A6N7LEM3"/>
<sequence length="122" mass="13085">MSLTEIIDRLERGIEINRALDAALAQLIGWTRKVEYIKRDGVPTPDRKVLWIVPDGDDTGLIPYYTTSVEAAFDFAQALLPGSVGGVSWDNGNFTAIVNDGPYCSSATPAVAVCLAALKAKS</sequence>
<accession>A0A6N7LEM3</accession>
<protein>
    <recommendedName>
        <fullName evidence="3">Phage ABA sandwich domain-containing protein</fullName>
    </recommendedName>
</protein>
<dbReference type="EMBL" id="WITC01000051">
    <property type="protein sequence ID" value="MQX15730.1"/>
    <property type="molecule type" value="Genomic_DNA"/>
</dbReference>
<reference evidence="1 2" key="1">
    <citation type="journal article" date="2013" name="Genome Biol.">
        <title>Comparative genomics of the core and accessory genomes of 48 Sinorhizobium strains comprising five genospecies.</title>
        <authorList>
            <person name="Sugawara M."/>
            <person name="Epstein B."/>
            <person name="Badgley B.D."/>
            <person name="Unno T."/>
            <person name="Xu L."/>
            <person name="Reese J."/>
            <person name="Gyaneshwar P."/>
            <person name="Denny R."/>
            <person name="Mudge J."/>
            <person name="Bharti A.K."/>
            <person name="Farmer A.D."/>
            <person name="May G.D."/>
            <person name="Woodward J.E."/>
            <person name="Medigue C."/>
            <person name="Vallenet D."/>
            <person name="Lajus A."/>
            <person name="Rouy Z."/>
            <person name="Martinez-Vaz B."/>
            <person name="Tiffin P."/>
            <person name="Young N.D."/>
            <person name="Sadowsky M.J."/>
        </authorList>
    </citation>
    <scope>NUCLEOTIDE SEQUENCE [LARGE SCALE GENOMIC DNA]</scope>
    <source>
        <strain evidence="1 2">USDA4894</strain>
    </source>
</reference>
<proteinExistence type="predicted"/>
<evidence type="ECO:0008006" key="3">
    <source>
        <dbReference type="Google" id="ProtNLM"/>
    </source>
</evidence>
<dbReference type="Proteomes" id="UP000439983">
    <property type="component" value="Unassembled WGS sequence"/>
</dbReference>
<name>A0A6N7LEM3_SINTE</name>
<evidence type="ECO:0000313" key="2">
    <source>
        <dbReference type="Proteomes" id="UP000439983"/>
    </source>
</evidence>
<organism evidence="1 2">
    <name type="scientific">Sinorhizobium terangae</name>
    <dbReference type="NCBI Taxonomy" id="110322"/>
    <lineage>
        <taxon>Bacteria</taxon>
        <taxon>Pseudomonadati</taxon>
        <taxon>Pseudomonadota</taxon>
        <taxon>Alphaproteobacteria</taxon>
        <taxon>Hyphomicrobiales</taxon>
        <taxon>Rhizobiaceae</taxon>
        <taxon>Sinorhizobium/Ensifer group</taxon>
        <taxon>Sinorhizobium</taxon>
    </lineage>
</organism>